<comment type="subcellular location">
    <subcellularLocation>
        <location evidence="1">Cell junction</location>
        <location evidence="1">Gap junction</location>
    </subcellularLocation>
    <subcellularLocation>
        <location evidence="2 9">Cell membrane</location>
        <topology evidence="2 9">Multi-pass membrane protein</topology>
    </subcellularLocation>
</comment>
<evidence type="ECO:0000256" key="2">
    <source>
        <dbReference type="ARBA" id="ARBA00004651"/>
    </source>
</evidence>
<feature type="transmembrane region" description="Helical" evidence="11">
    <location>
        <begin position="135"/>
        <end position="155"/>
    </location>
</feature>
<comment type="subunit">
    <text evidence="9">A connexon is composed of a hexamer of connexins.</text>
</comment>
<dbReference type="PRINTS" id="PR00206">
    <property type="entry name" value="CONNEXIN"/>
</dbReference>
<keyword evidence="5 9" id="KW-0303">Gap junction</keyword>
<feature type="domain" description="Connexin N-terminal" evidence="12">
    <location>
        <begin position="265"/>
        <end position="298"/>
    </location>
</feature>
<evidence type="ECO:0000256" key="9">
    <source>
        <dbReference type="RuleBase" id="RU000630"/>
    </source>
</evidence>
<organism evidence="14 15">
    <name type="scientific">Merluccius polli</name>
    <name type="common">Benguela hake</name>
    <name type="synonym">Merluccius cadenati</name>
    <dbReference type="NCBI Taxonomy" id="89951"/>
    <lineage>
        <taxon>Eukaryota</taxon>
        <taxon>Metazoa</taxon>
        <taxon>Chordata</taxon>
        <taxon>Craniata</taxon>
        <taxon>Vertebrata</taxon>
        <taxon>Euteleostomi</taxon>
        <taxon>Actinopterygii</taxon>
        <taxon>Neopterygii</taxon>
        <taxon>Teleostei</taxon>
        <taxon>Neoteleostei</taxon>
        <taxon>Acanthomorphata</taxon>
        <taxon>Zeiogadaria</taxon>
        <taxon>Gadariae</taxon>
        <taxon>Gadiformes</taxon>
        <taxon>Gadoidei</taxon>
        <taxon>Merlucciidae</taxon>
        <taxon>Merluccius</taxon>
    </lineage>
</organism>
<dbReference type="InterPro" id="IPR017990">
    <property type="entry name" value="Connexin_CS"/>
</dbReference>
<dbReference type="Proteomes" id="UP001174136">
    <property type="component" value="Unassembled WGS sequence"/>
</dbReference>
<comment type="caution">
    <text evidence="14">The sequence shown here is derived from an EMBL/GenBank/DDBJ whole genome shotgun (WGS) entry which is preliminary data.</text>
</comment>
<evidence type="ECO:0000259" key="12">
    <source>
        <dbReference type="SMART" id="SM00037"/>
    </source>
</evidence>
<feature type="transmembrane region" description="Helical" evidence="11">
    <location>
        <begin position="356"/>
        <end position="377"/>
    </location>
</feature>
<reference evidence="14" key="1">
    <citation type="journal article" date="2023" name="Front. Mar. Sci.">
        <title>A new Merluccius polli reference genome to investigate the effects of global change in West African waters.</title>
        <authorList>
            <person name="Mateo J.L."/>
            <person name="Blanco-Fernandez C."/>
            <person name="Garcia-Vazquez E."/>
            <person name="Machado-Schiaffino G."/>
        </authorList>
    </citation>
    <scope>NUCLEOTIDE SEQUENCE</scope>
    <source>
        <strain evidence="14">C29</strain>
        <tissue evidence="14">Fin</tissue>
    </source>
</reference>
<evidence type="ECO:0000313" key="14">
    <source>
        <dbReference type="EMBL" id="KAK0138268.1"/>
    </source>
</evidence>
<evidence type="ECO:0000256" key="6">
    <source>
        <dbReference type="ARBA" id="ARBA00022949"/>
    </source>
</evidence>
<feature type="transmembrane region" description="Helical" evidence="11">
    <location>
        <begin position="188"/>
        <end position="214"/>
    </location>
</feature>
<feature type="transmembrane region" description="Helical" evidence="11">
    <location>
        <begin position="408"/>
        <end position="434"/>
    </location>
</feature>
<feature type="transmembrane region" description="Helical" evidence="11">
    <location>
        <begin position="299"/>
        <end position="317"/>
    </location>
</feature>
<sequence length="514" mass="58839">MGEWDLIGQLFDSLQAHSPMLGRFWLFLMLVFRIVILGTVATDLFDDEQEEFACNTLQPGCKQVCYDMAFPISMYRFWVFHIIIISTPALLYLLRSPTRPATTPPPPATPAGGKWEEREERKEREEREERRLRRLYLVNVAFRLVAEVAVLLGQWRLYGFKVDAQYPCSRFPCPYTVDCFVSRPAEKTIFLCFYFAVGVVSGVSSLVELFYAAFKWFCQRTETRPADEWSMRSGGGKTHSPMLGRFWLFLMLVFRILILGTVATDLFEDEQEEFACNTLQPGCKQVCYDMAFPISMYRFWVFHIVLISTPALLYLLYVMHHLSKKKPDATRDDTASSGHAGGGKVGREERRLRRLYLVNVAFRLVAEVAVLLGQLWLYGFKVQAHFPCSRFPCPHTVDCFVSRPAEKTIFLCFYFAVGVVSGVSSLVELFYAAIKWFCPRPRRRCSYLSQNLSNWRREEEEGSMKPGGGGKVPPYGAPSSMKLKRGPVRSSGVRKTSGVGHKSSRHPSTRIYVM</sequence>
<comment type="similarity">
    <text evidence="9">Belongs to the connexin family.</text>
</comment>
<dbReference type="PANTHER" id="PTHR11984:SF5">
    <property type="entry name" value="GAP JUNCTION DELTA-3 PROTEIN"/>
    <property type="match status" value="1"/>
</dbReference>
<dbReference type="EMBL" id="JAOPHQ010004686">
    <property type="protein sequence ID" value="KAK0138268.1"/>
    <property type="molecule type" value="Genomic_DNA"/>
</dbReference>
<evidence type="ECO:0000256" key="5">
    <source>
        <dbReference type="ARBA" id="ARBA00022868"/>
    </source>
</evidence>
<dbReference type="InterPro" id="IPR019570">
    <property type="entry name" value="Connexin_CCC"/>
</dbReference>
<feature type="region of interest" description="Disordered" evidence="10">
    <location>
        <begin position="458"/>
        <end position="514"/>
    </location>
</feature>
<dbReference type="InterPro" id="IPR038359">
    <property type="entry name" value="Connexin_N_sf"/>
</dbReference>
<feature type="domain" description="Connexin N-terminal" evidence="12">
    <location>
        <begin position="43"/>
        <end position="76"/>
    </location>
</feature>
<accession>A0AA47MDH1</accession>
<evidence type="ECO:0000256" key="11">
    <source>
        <dbReference type="SAM" id="Phobius"/>
    </source>
</evidence>
<keyword evidence="8 11" id="KW-0472">Membrane</keyword>
<feature type="domain" description="Connexin cysteine-rich" evidence="13">
    <location>
        <begin position="366"/>
        <end position="432"/>
    </location>
</feature>
<evidence type="ECO:0000256" key="3">
    <source>
        <dbReference type="ARBA" id="ARBA00022475"/>
    </source>
</evidence>
<dbReference type="SMART" id="SM01089">
    <property type="entry name" value="Connexin_CCC"/>
    <property type="match status" value="2"/>
</dbReference>
<keyword evidence="15" id="KW-1185">Reference proteome</keyword>
<dbReference type="InterPro" id="IPR013092">
    <property type="entry name" value="Connexin_N"/>
</dbReference>
<evidence type="ECO:0000256" key="10">
    <source>
        <dbReference type="SAM" id="MobiDB-lite"/>
    </source>
</evidence>
<dbReference type="PROSITE" id="PS00407">
    <property type="entry name" value="CONNEXINS_1"/>
    <property type="match status" value="2"/>
</dbReference>
<feature type="transmembrane region" description="Helical" evidence="11">
    <location>
        <begin position="246"/>
        <end position="264"/>
    </location>
</feature>
<feature type="region of interest" description="Disordered" evidence="10">
    <location>
        <begin position="100"/>
        <end position="124"/>
    </location>
</feature>
<gene>
    <name evidence="14" type="primary">Gjd3</name>
    <name evidence="14" type="ORF">N1851_025414</name>
</gene>
<keyword evidence="6" id="KW-0965">Cell junction</keyword>
<dbReference type="PANTHER" id="PTHR11984">
    <property type="entry name" value="CONNEXIN"/>
    <property type="match status" value="1"/>
</dbReference>
<evidence type="ECO:0000256" key="8">
    <source>
        <dbReference type="ARBA" id="ARBA00023136"/>
    </source>
</evidence>
<dbReference type="SMART" id="SM00037">
    <property type="entry name" value="CNX"/>
    <property type="match status" value="2"/>
</dbReference>
<evidence type="ECO:0000256" key="1">
    <source>
        <dbReference type="ARBA" id="ARBA00004610"/>
    </source>
</evidence>
<evidence type="ECO:0000256" key="4">
    <source>
        <dbReference type="ARBA" id="ARBA00022692"/>
    </source>
</evidence>
<dbReference type="GO" id="GO:0007267">
    <property type="term" value="P:cell-cell signaling"/>
    <property type="evidence" value="ECO:0007669"/>
    <property type="project" value="TreeGrafter"/>
</dbReference>
<dbReference type="Pfam" id="PF00029">
    <property type="entry name" value="Connexin"/>
    <property type="match status" value="2"/>
</dbReference>
<keyword evidence="7 11" id="KW-1133">Transmembrane helix</keyword>
<keyword evidence="4 9" id="KW-0812">Transmembrane</keyword>
<feature type="transmembrane region" description="Helical" evidence="11">
    <location>
        <begin position="75"/>
        <end position="94"/>
    </location>
</feature>
<keyword evidence="3" id="KW-1003">Cell membrane</keyword>
<feature type="domain" description="Connexin cysteine-rich" evidence="13">
    <location>
        <begin position="146"/>
        <end position="212"/>
    </location>
</feature>
<evidence type="ECO:0000259" key="13">
    <source>
        <dbReference type="SMART" id="SM01089"/>
    </source>
</evidence>
<dbReference type="GO" id="GO:0005922">
    <property type="term" value="C:connexin complex"/>
    <property type="evidence" value="ECO:0007669"/>
    <property type="project" value="InterPro"/>
</dbReference>
<comment type="function">
    <text evidence="9">One gap junction consists of a cluster of closely packed pairs of transmembrane channels, the connexons, through which materials of low MW diffuse from one cell to a neighboring cell.</text>
</comment>
<dbReference type="InterPro" id="IPR000500">
    <property type="entry name" value="Connexin"/>
</dbReference>
<name>A0AA47MDH1_MERPO</name>
<dbReference type="GO" id="GO:0086077">
    <property type="term" value="F:gap junction channel activity involved in AV node cell-bundle of His cell electrical coupling"/>
    <property type="evidence" value="ECO:0007669"/>
    <property type="project" value="TreeGrafter"/>
</dbReference>
<proteinExistence type="inferred from homology"/>
<dbReference type="Gene3D" id="1.20.1440.80">
    <property type="entry name" value="Gap junction channel protein cysteine-rich domain"/>
    <property type="match status" value="2"/>
</dbReference>
<feature type="compositionally biased region" description="Basic and acidic residues" evidence="10">
    <location>
        <begin position="114"/>
        <end position="124"/>
    </location>
</feature>
<evidence type="ECO:0000313" key="15">
    <source>
        <dbReference type="Proteomes" id="UP001174136"/>
    </source>
</evidence>
<dbReference type="PROSITE" id="PS00408">
    <property type="entry name" value="CONNEXINS_2"/>
    <property type="match status" value="2"/>
</dbReference>
<feature type="transmembrane region" description="Helical" evidence="11">
    <location>
        <begin position="21"/>
        <end position="41"/>
    </location>
</feature>
<dbReference type="AlphaFoldDB" id="A0AA47MDH1"/>
<protein>
    <recommendedName>
        <fullName evidence="9">Gap junction protein</fullName>
    </recommendedName>
</protein>
<evidence type="ECO:0000256" key="7">
    <source>
        <dbReference type="ARBA" id="ARBA00022989"/>
    </source>
</evidence>